<dbReference type="InterPro" id="IPR004331">
    <property type="entry name" value="SPX_dom"/>
</dbReference>
<comment type="pathway">
    <text evidence="2">Amino-acid biosynthesis; L-serine biosynthesis; L-serine from 3-phospho-D-glycerate: step 3/3.</text>
</comment>
<evidence type="ECO:0000256" key="11">
    <source>
        <dbReference type="PIRSR" id="PIRSR604469-1"/>
    </source>
</evidence>
<dbReference type="PROSITE" id="PS51382">
    <property type="entry name" value="SPX"/>
    <property type="match status" value="1"/>
</dbReference>
<proteinExistence type="inferred from homology"/>
<organism evidence="13 15">
    <name type="scientific">Caulochytrium protostelioides</name>
    <dbReference type="NCBI Taxonomy" id="1555241"/>
    <lineage>
        <taxon>Eukaryota</taxon>
        <taxon>Fungi</taxon>
        <taxon>Fungi incertae sedis</taxon>
        <taxon>Chytridiomycota</taxon>
        <taxon>Chytridiomycota incertae sedis</taxon>
        <taxon>Chytridiomycetes</taxon>
        <taxon>Caulochytriales</taxon>
        <taxon>Caulochytriaceae</taxon>
        <taxon>Caulochytrium</taxon>
    </lineage>
</organism>
<keyword evidence="16" id="KW-1185">Reference proteome</keyword>
<dbReference type="InterPro" id="IPR004469">
    <property type="entry name" value="PSP"/>
</dbReference>
<dbReference type="STRING" id="1555241.A0A4P9WZC2"/>
<dbReference type="SFLD" id="SFLDG01137">
    <property type="entry name" value="C1.6.1:_Phosphoserine_Phosphat"/>
    <property type="match status" value="1"/>
</dbReference>
<protein>
    <recommendedName>
        <fullName evidence="4">phosphoserine phosphatase</fullName>
        <ecNumber evidence="4">3.1.3.3</ecNumber>
    </recommendedName>
    <alternativeName>
        <fullName evidence="10">O-phosphoserine phosphohydrolase</fullName>
    </alternativeName>
</protein>
<gene>
    <name evidence="13" type="ORF">CAUPRSCDRAFT_4471</name>
    <name evidence="14" type="ORF">CXG81DRAFT_2895</name>
</gene>
<sequence>LLDAVVALERALYINYTGIRKILKKNDRHTGLQLGEAYLTQLGRSDKYPTQQTVALKQRLMNFLAGNHAAATSASATASGNITLSPAATAAGILSSPKQATMSAVGLGFDLPQRILISIAGDHGTDIINTLLEATAAHGLGILDFSLARRHHHVTFGAVVVLTSEAIGIFSALTEAARRWDAQVTFDAVQTDKSLLAARLEDAPYQDRTKYMATVLNQHGLKADFLAALTRMFLERKISIETMTRLSDATDKLTSIDYRLSVPRDVVLETLRTDLIQLSRQHATDVAVQPHNVFRKNKRLVVFDMDSTLIQQEVIDEIAKHAGVVEQVAAITEAAMNGELDFSASLRARVALLEGLPLSVLQDVKAKLVFTEGAHALCRCLKRLGYKLAVISGGFTPLANYVKQSLDLDYAFANNLQVTPDGTRLTGKIAGPIVDGLRKAELLSVIAQAESVLPSQVIAVGDGANDLWMLAAAGLGIAFHAKPKVQERAPARINQPSLMNVLHLLGYSEEDARQL</sequence>
<dbReference type="Proteomes" id="UP000268535">
    <property type="component" value="Unassembled WGS sequence"/>
</dbReference>
<evidence type="ECO:0000256" key="5">
    <source>
        <dbReference type="ARBA" id="ARBA00022605"/>
    </source>
</evidence>
<evidence type="ECO:0000256" key="1">
    <source>
        <dbReference type="ARBA" id="ARBA00001946"/>
    </source>
</evidence>
<dbReference type="UniPathway" id="UPA00135">
    <property type="reaction ID" value="UER00198"/>
</dbReference>
<dbReference type="GO" id="GO:0006564">
    <property type="term" value="P:L-serine biosynthetic process"/>
    <property type="evidence" value="ECO:0007669"/>
    <property type="project" value="UniProtKB-KW"/>
</dbReference>
<evidence type="ECO:0000256" key="4">
    <source>
        <dbReference type="ARBA" id="ARBA00012640"/>
    </source>
</evidence>
<dbReference type="EMBL" id="ML009178">
    <property type="protein sequence ID" value="RKO97743.1"/>
    <property type="molecule type" value="Genomic_DNA"/>
</dbReference>
<dbReference type="Proteomes" id="UP000274922">
    <property type="component" value="Unassembled WGS sequence"/>
</dbReference>
<dbReference type="PANTHER" id="PTHR43344:SF2">
    <property type="entry name" value="PHOSPHOSERINE PHOSPHATASE"/>
    <property type="match status" value="1"/>
</dbReference>
<feature type="active site" description="Proton donor" evidence="11">
    <location>
        <position position="306"/>
    </location>
</feature>
<keyword evidence="7" id="KW-0378">Hydrolase</keyword>
<feature type="non-terminal residue" evidence="13">
    <location>
        <position position="515"/>
    </location>
</feature>
<evidence type="ECO:0000256" key="7">
    <source>
        <dbReference type="ARBA" id="ARBA00022801"/>
    </source>
</evidence>
<comment type="cofactor">
    <cofactor evidence="1">
        <name>Mg(2+)</name>
        <dbReference type="ChEBI" id="CHEBI:18420"/>
    </cofactor>
</comment>
<dbReference type="GO" id="GO:0005737">
    <property type="term" value="C:cytoplasm"/>
    <property type="evidence" value="ECO:0007669"/>
    <property type="project" value="TreeGrafter"/>
</dbReference>
<dbReference type="OrthoDB" id="27226at2759"/>
<evidence type="ECO:0000313" key="14">
    <source>
        <dbReference type="EMBL" id="RKP02195.1"/>
    </source>
</evidence>
<dbReference type="SFLD" id="SFLDF00029">
    <property type="entry name" value="phosphoserine_phosphatase"/>
    <property type="match status" value="1"/>
</dbReference>
<evidence type="ECO:0000313" key="16">
    <source>
        <dbReference type="Proteomes" id="UP000274922"/>
    </source>
</evidence>
<evidence type="ECO:0000256" key="9">
    <source>
        <dbReference type="ARBA" id="ARBA00023299"/>
    </source>
</evidence>
<reference evidence="15 16" key="1">
    <citation type="journal article" date="2018" name="Nat. Microbiol.">
        <title>Leveraging single-cell genomics to expand the fungal tree of life.</title>
        <authorList>
            <person name="Ahrendt S.R."/>
            <person name="Quandt C.A."/>
            <person name="Ciobanu D."/>
            <person name="Clum A."/>
            <person name="Salamov A."/>
            <person name="Andreopoulos B."/>
            <person name="Cheng J.F."/>
            <person name="Woyke T."/>
            <person name="Pelin A."/>
            <person name="Henrissat B."/>
            <person name="Reynolds N.K."/>
            <person name="Benny G.L."/>
            <person name="Smith M.E."/>
            <person name="James T.Y."/>
            <person name="Grigoriev I.V."/>
        </authorList>
    </citation>
    <scope>NUCLEOTIDE SEQUENCE [LARGE SCALE GENOMIC DNA]</scope>
    <source>
        <strain evidence="15 16">ATCC 52028</strain>
    </source>
</reference>
<dbReference type="SFLD" id="SFLDG01136">
    <property type="entry name" value="C1.6:_Phosphoserine_Phosphatas"/>
    <property type="match status" value="1"/>
</dbReference>
<feature type="active site" description="Nucleophile" evidence="11">
    <location>
        <position position="304"/>
    </location>
</feature>
<keyword evidence="8" id="KW-0460">Magnesium</keyword>
<dbReference type="NCBIfam" id="TIGR01488">
    <property type="entry name" value="HAD-SF-IB"/>
    <property type="match status" value="1"/>
</dbReference>
<dbReference type="InterPro" id="IPR036412">
    <property type="entry name" value="HAD-like_sf"/>
</dbReference>
<dbReference type="InterPro" id="IPR023214">
    <property type="entry name" value="HAD_sf"/>
</dbReference>
<evidence type="ECO:0000256" key="10">
    <source>
        <dbReference type="ARBA" id="ARBA00031693"/>
    </source>
</evidence>
<dbReference type="PANTHER" id="PTHR43344">
    <property type="entry name" value="PHOSPHOSERINE PHOSPHATASE"/>
    <property type="match status" value="1"/>
</dbReference>
<name>A0A4P9WZC2_9FUNG</name>
<dbReference type="Pfam" id="PF00702">
    <property type="entry name" value="Hydrolase"/>
    <property type="match status" value="1"/>
</dbReference>
<dbReference type="Gene3D" id="3.40.50.1000">
    <property type="entry name" value="HAD superfamily/HAD-like"/>
    <property type="match status" value="1"/>
</dbReference>
<evidence type="ECO:0000313" key="13">
    <source>
        <dbReference type="EMBL" id="RKO97743.1"/>
    </source>
</evidence>
<dbReference type="EC" id="3.1.3.3" evidence="4"/>
<keyword evidence="6" id="KW-0479">Metal-binding</keyword>
<keyword evidence="5" id="KW-0028">Amino-acid biosynthesis</keyword>
<evidence type="ECO:0000256" key="2">
    <source>
        <dbReference type="ARBA" id="ARBA00005135"/>
    </source>
</evidence>
<evidence type="ECO:0000256" key="3">
    <source>
        <dbReference type="ARBA" id="ARBA00009184"/>
    </source>
</evidence>
<feature type="domain" description="SPX" evidence="12">
    <location>
        <begin position="1"/>
        <end position="40"/>
    </location>
</feature>
<dbReference type="CDD" id="cd07500">
    <property type="entry name" value="HAD_PSP"/>
    <property type="match status" value="1"/>
</dbReference>
<evidence type="ECO:0000256" key="8">
    <source>
        <dbReference type="ARBA" id="ARBA00022842"/>
    </source>
</evidence>
<dbReference type="AlphaFoldDB" id="A0A4P9WZC2"/>
<dbReference type="SUPFAM" id="SSF56784">
    <property type="entry name" value="HAD-like"/>
    <property type="match status" value="1"/>
</dbReference>
<dbReference type="FunFam" id="3.40.50.1000:FF:000143">
    <property type="entry name" value="Phosphoserine phosphatase serb"/>
    <property type="match status" value="1"/>
</dbReference>
<comment type="similarity">
    <text evidence="3">Belongs to the HAD-like hydrolase superfamily. SerB family.</text>
</comment>
<dbReference type="NCBIfam" id="TIGR00338">
    <property type="entry name" value="serB"/>
    <property type="match status" value="1"/>
</dbReference>
<dbReference type="GO" id="GO:0036424">
    <property type="term" value="F:L-phosphoserine phosphatase activity"/>
    <property type="evidence" value="ECO:0007669"/>
    <property type="project" value="InterPro"/>
</dbReference>
<accession>A0A4P9WZC2</accession>
<feature type="non-terminal residue" evidence="13">
    <location>
        <position position="1"/>
    </location>
</feature>
<dbReference type="SFLD" id="SFLDS00003">
    <property type="entry name" value="Haloacid_Dehalogenase"/>
    <property type="match status" value="1"/>
</dbReference>
<reference evidence="14" key="2">
    <citation type="submission" date="2018-04" db="EMBL/GenBank/DDBJ databases">
        <title>Leveraging single-cell genomics to expand the Fungal Tree of Life.</title>
        <authorList>
            <consortium name="DOE Joint Genome Institute"/>
            <person name="Ahrendt S.R."/>
            <person name="Quandt C.A."/>
            <person name="Ciobanu D."/>
            <person name="Clum A."/>
            <person name="Salamov A."/>
            <person name="Andreopoulos B."/>
            <person name="Cheng J.-F."/>
            <person name="Woyke T."/>
            <person name="Pelin A."/>
            <person name="Henrissat B."/>
            <person name="Benny G.L."/>
            <person name="Smith M.E."/>
            <person name="James T.Y."/>
            <person name="Grigoriev I.V."/>
        </authorList>
    </citation>
    <scope>NUCLEOTIDE SEQUENCE</scope>
    <source>
        <strain evidence="14">ATCC 52028</strain>
    </source>
</reference>
<keyword evidence="9" id="KW-0718">Serine biosynthesis</keyword>
<dbReference type="InterPro" id="IPR050582">
    <property type="entry name" value="HAD-like_SerB"/>
</dbReference>
<reference evidence="13" key="3">
    <citation type="submission" date="2018-08" db="EMBL/GenBank/DDBJ databases">
        <title>Leveraging single-cell genomics to expand the Fungal Tree of Life.</title>
        <authorList>
            <consortium name="DOE Joint Genome Institute"/>
            <person name="Ahrendt S.R."/>
            <person name="Quandt C.A."/>
            <person name="Ciobanu D."/>
            <person name="Clum A."/>
            <person name="Salamov A."/>
            <person name="Andreopoulos B."/>
            <person name="Cheng J.-F."/>
            <person name="Woyke T."/>
            <person name="Pelin A."/>
            <person name="Henrissat B."/>
            <person name="Reynolds N."/>
            <person name="Benny G.L."/>
            <person name="Smith M.E."/>
            <person name="James T.Y."/>
            <person name="Grigoriev I.V."/>
        </authorList>
    </citation>
    <scope>NUCLEOTIDE SEQUENCE</scope>
    <source>
        <strain evidence="13">ATCC 52028</strain>
    </source>
</reference>
<evidence type="ECO:0000259" key="12">
    <source>
        <dbReference type="PROSITE" id="PS51382"/>
    </source>
</evidence>
<dbReference type="Pfam" id="PF13740">
    <property type="entry name" value="ACT_6"/>
    <property type="match status" value="1"/>
</dbReference>
<evidence type="ECO:0000313" key="15">
    <source>
        <dbReference type="Proteomes" id="UP000268535"/>
    </source>
</evidence>
<evidence type="ECO:0000256" key="6">
    <source>
        <dbReference type="ARBA" id="ARBA00022723"/>
    </source>
</evidence>
<dbReference type="GO" id="GO:0000287">
    <property type="term" value="F:magnesium ion binding"/>
    <property type="evidence" value="ECO:0007669"/>
    <property type="project" value="TreeGrafter"/>
</dbReference>
<dbReference type="EMBL" id="ML014149">
    <property type="protein sequence ID" value="RKP02195.1"/>
    <property type="molecule type" value="Genomic_DNA"/>
</dbReference>